<feature type="domain" description="HTH araC/xylS-type" evidence="4">
    <location>
        <begin position="234"/>
        <end position="335"/>
    </location>
</feature>
<keyword evidence="3" id="KW-0804">Transcription</keyword>
<dbReference type="PROSITE" id="PS00041">
    <property type="entry name" value="HTH_ARAC_FAMILY_1"/>
    <property type="match status" value="1"/>
</dbReference>
<dbReference type="Pfam" id="PF12833">
    <property type="entry name" value="HTH_18"/>
    <property type="match status" value="1"/>
</dbReference>
<proteinExistence type="predicted"/>
<dbReference type="SMART" id="SM00342">
    <property type="entry name" value="HTH_ARAC"/>
    <property type="match status" value="1"/>
</dbReference>
<dbReference type="InterPro" id="IPR050204">
    <property type="entry name" value="AraC_XylS_family_regulators"/>
</dbReference>
<evidence type="ECO:0000256" key="2">
    <source>
        <dbReference type="ARBA" id="ARBA00023125"/>
    </source>
</evidence>
<evidence type="ECO:0000256" key="3">
    <source>
        <dbReference type="ARBA" id="ARBA00023163"/>
    </source>
</evidence>
<dbReference type="SUPFAM" id="SSF46689">
    <property type="entry name" value="Homeodomain-like"/>
    <property type="match status" value="1"/>
</dbReference>
<dbReference type="InterPro" id="IPR018062">
    <property type="entry name" value="HTH_AraC-typ_CS"/>
</dbReference>
<dbReference type="InterPro" id="IPR035418">
    <property type="entry name" value="AraC-bd_2"/>
</dbReference>
<evidence type="ECO:0000259" key="4">
    <source>
        <dbReference type="PROSITE" id="PS01124"/>
    </source>
</evidence>
<dbReference type="Proteomes" id="UP000523000">
    <property type="component" value="Unassembled WGS sequence"/>
</dbReference>
<evidence type="ECO:0000313" key="5">
    <source>
        <dbReference type="EMBL" id="MBB2996217.1"/>
    </source>
</evidence>
<dbReference type="InterPro" id="IPR018060">
    <property type="entry name" value="HTH_AraC"/>
</dbReference>
<comment type="caution">
    <text evidence="5">The sequence shown here is derived from an EMBL/GenBank/DDBJ whole genome shotgun (WGS) entry which is preliminary data.</text>
</comment>
<dbReference type="GO" id="GO:0003700">
    <property type="term" value="F:DNA-binding transcription factor activity"/>
    <property type="evidence" value="ECO:0007669"/>
    <property type="project" value="InterPro"/>
</dbReference>
<dbReference type="RefSeq" id="WP_183511448.1">
    <property type="nucleotide sequence ID" value="NZ_BAABGK010000002.1"/>
</dbReference>
<dbReference type="PROSITE" id="PS01124">
    <property type="entry name" value="HTH_ARAC_FAMILY_2"/>
    <property type="match status" value="1"/>
</dbReference>
<protein>
    <submittedName>
        <fullName evidence="5">AraC-like DNA-binding protein</fullName>
    </submittedName>
</protein>
<dbReference type="Pfam" id="PF14525">
    <property type="entry name" value="AraC_binding_2"/>
    <property type="match status" value="1"/>
</dbReference>
<keyword evidence="6" id="KW-1185">Reference proteome</keyword>
<organism evidence="5 6">
    <name type="scientific">Paeniglutamicibacter cryotolerans</name>
    <dbReference type="NCBI Taxonomy" id="670079"/>
    <lineage>
        <taxon>Bacteria</taxon>
        <taxon>Bacillati</taxon>
        <taxon>Actinomycetota</taxon>
        <taxon>Actinomycetes</taxon>
        <taxon>Micrococcales</taxon>
        <taxon>Micrococcaceae</taxon>
        <taxon>Paeniglutamicibacter</taxon>
    </lineage>
</organism>
<gene>
    <name evidence="5" type="ORF">E9229_002408</name>
</gene>
<accession>A0A839QK48</accession>
<dbReference type="PANTHER" id="PTHR46796:SF6">
    <property type="entry name" value="ARAC SUBFAMILY"/>
    <property type="match status" value="1"/>
</dbReference>
<sequence>MLTLQPAVPQAHQVLDGLPTLRTPDPLEAQERISRLFCEHTLRPLSMRGTVKLNLRSSGGGFGVHLLDYGTTVRIDPGPLGSFYMVQLPLSGRAQLRCSAATIESTPTVASIPPIDQDFSMTWQQGTPQLIVTAPREMLATAAKSLYGARLDGPLRMAHSMNVDTPQGRSFVRAVFEYHDLINDPLSAPAPYTRHLQEETVLARWLLAAKTNADSGPADRDLPAGEARGSSLTAAFTRLLQMHSGEDLGVRDLAEALGVSIRTLQAALAADLGSTPSQLLREERLRRAHALLLAADVRTDSVAAIAQVCGFGHLGRFSQSYRQHFGFPPSQTLRGPKPA</sequence>
<keyword evidence="2 5" id="KW-0238">DNA-binding</keyword>
<dbReference type="GO" id="GO:0043565">
    <property type="term" value="F:sequence-specific DNA binding"/>
    <property type="evidence" value="ECO:0007669"/>
    <property type="project" value="InterPro"/>
</dbReference>
<evidence type="ECO:0000256" key="1">
    <source>
        <dbReference type="ARBA" id="ARBA00023015"/>
    </source>
</evidence>
<reference evidence="5 6" key="1">
    <citation type="submission" date="2020-08" db="EMBL/GenBank/DDBJ databases">
        <title>Sequencing the genomes of 1000 actinobacteria strains.</title>
        <authorList>
            <person name="Klenk H.-P."/>
        </authorList>
    </citation>
    <scope>NUCLEOTIDE SEQUENCE [LARGE SCALE GENOMIC DNA]</scope>
    <source>
        <strain evidence="5 6">DSM 22826</strain>
    </source>
</reference>
<dbReference type="AlphaFoldDB" id="A0A839QK48"/>
<keyword evidence="1" id="KW-0805">Transcription regulation</keyword>
<dbReference type="InterPro" id="IPR009057">
    <property type="entry name" value="Homeodomain-like_sf"/>
</dbReference>
<name>A0A839QK48_9MICC</name>
<dbReference type="EMBL" id="JACHVS010000001">
    <property type="protein sequence ID" value="MBB2996217.1"/>
    <property type="molecule type" value="Genomic_DNA"/>
</dbReference>
<evidence type="ECO:0000313" key="6">
    <source>
        <dbReference type="Proteomes" id="UP000523000"/>
    </source>
</evidence>
<dbReference type="PANTHER" id="PTHR46796">
    <property type="entry name" value="HTH-TYPE TRANSCRIPTIONAL ACTIVATOR RHAS-RELATED"/>
    <property type="match status" value="1"/>
</dbReference>
<dbReference type="Gene3D" id="1.10.10.60">
    <property type="entry name" value="Homeodomain-like"/>
    <property type="match status" value="1"/>
</dbReference>